<sequence>MKLLMNTSPYRLEQGYELGFGPIVFDTMAEVILAFRQPWQDILFSYTNWDRELDPHRENLIEDSVRGFHTDVIYDPNQAISLRVKEVLLHHYAPGSDPRANQALMDQMLARFREVPLDELDEELLRKIGTAVHGMNSFYTLEDRDEATQTFINSRLVETTNSTWLYPFERPVDLKNQLWYRANTKEEILQSFELTHWMFACVIVNRSTRVEDYSYLLDYTEEHGDEHDGMVLYISSKSPELFKDAVLPQLQVLLGDKLEIIK</sequence>
<evidence type="ECO:0000313" key="1">
    <source>
        <dbReference type="EMBL" id="QDS35384.1"/>
    </source>
</evidence>
<dbReference type="RefSeq" id="WP_144617021.1">
    <property type="nucleotide sequence ID" value="NZ_CP042161.1"/>
</dbReference>
<proteinExistence type="predicted"/>
<evidence type="ECO:0000313" key="2">
    <source>
        <dbReference type="Proteomes" id="UP000317713"/>
    </source>
</evidence>
<name>A0A517I910_BREBE</name>
<dbReference type="Proteomes" id="UP000317713">
    <property type="component" value="Chromosome"/>
</dbReference>
<protein>
    <submittedName>
        <fullName evidence="1">Uncharacterized protein</fullName>
    </submittedName>
</protein>
<dbReference type="AlphaFoldDB" id="A0A517I910"/>
<reference evidence="1 2" key="1">
    <citation type="submission" date="2019-07" db="EMBL/GenBank/DDBJ databases">
        <title>Characterization of Brevibacillus brevis HK544, as a potential biocontrol agent.</title>
        <authorList>
            <person name="Kim H."/>
        </authorList>
    </citation>
    <scope>NUCLEOTIDE SEQUENCE [LARGE SCALE GENOMIC DNA]</scope>
    <source>
        <strain evidence="1 2">HK544</strain>
    </source>
</reference>
<accession>A0A517I910</accession>
<dbReference type="EMBL" id="CP042161">
    <property type="protein sequence ID" value="QDS35384.1"/>
    <property type="molecule type" value="Genomic_DNA"/>
</dbReference>
<gene>
    <name evidence="1" type="ORF">FPS98_15965</name>
</gene>
<organism evidence="1 2">
    <name type="scientific">Brevibacillus brevis</name>
    <name type="common">Bacillus brevis</name>
    <dbReference type="NCBI Taxonomy" id="1393"/>
    <lineage>
        <taxon>Bacteria</taxon>
        <taxon>Bacillati</taxon>
        <taxon>Bacillota</taxon>
        <taxon>Bacilli</taxon>
        <taxon>Bacillales</taxon>
        <taxon>Paenibacillaceae</taxon>
        <taxon>Brevibacillus</taxon>
    </lineage>
</organism>